<dbReference type="AlphaFoldDB" id="A0AA88KN78"/>
<reference evidence="1 2" key="1">
    <citation type="journal article" date="2018" name="BMC Genomics">
        <title>The genome of Naegleria lovaniensis, the basis for a comparative approach to unravel pathogenicity factors of the human pathogenic amoeba N. fowleri.</title>
        <authorList>
            <person name="Liechti N."/>
            <person name="Schurch N."/>
            <person name="Bruggmann R."/>
            <person name="Wittwer M."/>
        </authorList>
    </citation>
    <scope>NUCLEOTIDE SEQUENCE [LARGE SCALE GENOMIC DNA]</scope>
    <source>
        <strain evidence="1 2">ATCC 30569</strain>
    </source>
</reference>
<protein>
    <submittedName>
        <fullName evidence="1">Uncharacterized protein</fullName>
    </submittedName>
</protein>
<evidence type="ECO:0000313" key="2">
    <source>
        <dbReference type="Proteomes" id="UP000816034"/>
    </source>
</evidence>
<evidence type="ECO:0000313" key="1">
    <source>
        <dbReference type="EMBL" id="KAG2387729.1"/>
    </source>
</evidence>
<dbReference type="Proteomes" id="UP000816034">
    <property type="component" value="Unassembled WGS sequence"/>
</dbReference>
<name>A0AA88KN78_NAELO</name>
<proteinExistence type="predicted"/>
<accession>A0AA88KN78</accession>
<gene>
    <name evidence="1" type="ORF">C9374_001323</name>
</gene>
<comment type="caution">
    <text evidence="1">The sequence shown here is derived from an EMBL/GenBank/DDBJ whole genome shotgun (WGS) entry which is preliminary data.</text>
</comment>
<keyword evidence="2" id="KW-1185">Reference proteome</keyword>
<sequence>MKDNQEEDPAFWDLFYAESPRARSHDYFFQEDEDSIFEAINYFTDSPALWEFWNEHILKEQDKNTMVPFPCSPTQAWVVCPFIANVEFSSDSSNSTSNTFHEPEPWQIETFCALSGLLPYGNQHDSIQVSEASEHFNRHLTQHVLAALQASSETKVNHLTHLCKQRIMRPLVPKHSFQILSSKRNMNTMIEIKLVTKQNSNSNQQIKLKYLVNDDHVGTWNHVNSNSFKIRAKDTFNKKSKGKYVLLIQTLDSEQFRVEFNCSRLEKTKSNSKKCFAGLPVNSIEIVHLICGGHDGKTATQLVTYTFEPELGK</sequence>
<dbReference type="EMBL" id="PYSW02000012">
    <property type="protein sequence ID" value="KAG2387729.1"/>
    <property type="molecule type" value="Genomic_DNA"/>
</dbReference>
<dbReference type="GeneID" id="68093779"/>
<dbReference type="RefSeq" id="XP_044551721.1">
    <property type="nucleotide sequence ID" value="XM_044689081.1"/>
</dbReference>
<organism evidence="1 2">
    <name type="scientific">Naegleria lovaniensis</name>
    <name type="common">Amoeba</name>
    <dbReference type="NCBI Taxonomy" id="51637"/>
    <lineage>
        <taxon>Eukaryota</taxon>
        <taxon>Discoba</taxon>
        <taxon>Heterolobosea</taxon>
        <taxon>Tetramitia</taxon>
        <taxon>Eutetramitia</taxon>
        <taxon>Vahlkampfiidae</taxon>
        <taxon>Naegleria</taxon>
    </lineage>
</organism>